<protein>
    <submittedName>
        <fullName evidence="2">Uncharacterized protein</fullName>
    </submittedName>
</protein>
<gene>
    <name evidence="2" type="ORF">NDK47_16595</name>
</gene>
<evidence type="ECO:0000256" key="1">
    <source>
        <dbReference type="SAM" id="Phobius"/>
    </source>
</evidence>
<keyword evidence="1" id="KW-1133">Transmembrane helix</keyword>
<feature type="transmembrane region" description="Helical" evidence="1">
    <location>
        <begin position="61"/>
        <end position="80"/>
    </location>
</feature>
<feature type="transmembrane region" description="Helical" evidence="1">
    <location>
        <begin position="21"/>
        <end position="41"/>
    </location>
</feature>
<dbReference type="RefSeq" id="WP_251870865.1">
    <property type="nucleotide sequence ID" value="NZ_CP098755.1"/>
</dbReference>
<dbReference type="Proteomes" id="UP001056500">
    <property type="component" value="Chromosome"/>
</dbReference>
<keyword evidence="3" id="KW-1185">Reference proteome</keyword>
<name>A0ABY4W9B7_9BACL</name>
<evidence type="ECO:0000313" key="3">
    <source>
        <dbReference type="Proteomes" id="UP001056500"/>
    </source>
</evidence>
<sequence length="81" mass="8553">MTACLAMAYSATASYGKADLALVYWAMASCGLADLATVYSVRADLETDWVMAASAIHWVKADWDVALAFLLACGASVWLAA</sequence>
<organism evidence="2 3">
    <name type="scientific">Brevibacillus ruminantium</name>
    <dbReference type="NCBI Taxonomy" id="2950604"/>
    <lineage>
        <taxon>Bacteria</taxon>
        <taxon>Bacillati</taxon>
        <taxon>Bacillota</taxon>
        <taxon>Bacilli</taxon>
        <taxon>Bacillales</taxon>
        <taxon>Paenibacillaceae</taxon>
        <taxon>Brevibacillus</taxon>
    </lineage>
</organism>
<dbReference type="EMBL" id="CP098755">
    <property type="protein sequence ID" value="USG63786.1"/>
    <property type="molecule type" value="Genomic_DNA"/>
</dbReference>
<evidence type="ECO:0000313" key="2">
    <source>
        <dbReference type="EMBL" id="USG63786.1"/>
    </source>
</evidence>
<proteinExistence type="predicted"/>
<keyword evidence="1" id="KW-0812">Transmembrane</keyword>
<accession>A0ABY4W9B7</accession>
<keyword evidence="1" id="KW-0472">Membrane</keyword>
<reference evidence="2" key="1">
    <citation type="submission" date="2022-06" db="EMBL/GenBank/DDBJ databases">
        <title>Genome sequencing of Brevibacillus sp. BB3-R1.</title>
        <authorList>
            <person name="Heo J."/>
            <person name="Lee D."/>
            <person name="Won M."/>
            <person name="Han B.-H."/>
            <person name="Hong S.-B."/>
            <person name="Kwon S.-W."/>
        </authorList>
    </citation>
    <scope>NUCLEOTIDE SEQUENCE</scope>
    <source>
        <strain evidence="2">BB3-R1</strain>
    </source>
</reference>